<protein>
    <submittedName>
        <fullName evidence="1">Uncharacterized protein</fullName>
    </submittedName>
</protein>
<proteinExistence type="predicted"/>
<reference evidence="1 2" key="1">
    <citation type="submission" date="2019-11" db="EMBL/GenBank/DDBJ databases">
        <title>Whole genome sequence of Oryza granulata.</title>
        <authorList>
            <person name="Li W."/>
        </authorList>
    </citation>
    <scope>NUCLEOTIDE SEQUENCE [LARGE SCALE GENOMIC DNA]</scope>
    <source>
        <strain evidence="2">cv. Menghai</strain>
        <tissue evidence="1">Leaf</tissue>
    </source>
</reference>
<evidence type="ECO:0000313" key="1">
    <source>
        <dbReference type="EMBL" id="KAF0929906.1"/>
    </source>
</evidence>
<organism evidence="1 2">
    <name type="scientific">Oryza meyeriana var. granulata</name>
    <dbReference type="NCBI Taxonomy" id="110450"/>
    <lineage>
        <taxon>Eukaryota</taxon>
        <taxon>Viridiplantae</taxon>
        <taxon>Streptophyta</taxon>
        <taxon>Embryophyta</taxon>
        <taxon>Tracheophyta</taxon>
        <taxon>Spermatophyta</taxon>
        <taxon>Magnoliopsida</taxon>
        <taxon>Liliopsida</taxon>
        <taxon>Poales</taxon>
        <taxon>Poaceae</taxon>
        <taxon>BOP clade</taxon>
        <taxon>Oryzoideae</taxon>
        <taxon>Oryzeae</taxon>
        <taxon>Oryzinae</taxon>
        <taxon>Oryza</taxon>
        <taxon>Oryza meyeriana</taxon>
    </lineage>
</organism>
<dbReference type="EMBL" id="SPHZ02000002">
    <property type="protein sequence ID" value="KAF0929906.1"/>
    <property type="molecule type" value="Genomic_DNA"/>
</dbReference>
<gene>
    <name evidence="1" type="ORF">E2562_026715</name>
</gene>
<sequence>MAALPRSPQVLLGGTVELGTISWCGRDIGHTAAANFLDPRCLAWAGLLGWRGGRGGALHGCLRLGDRLVQVHHDDSTAAMLGRAAVLGWVMVCCSGSHQFGEMAN</sequence>
<keyword evidence="2" id="KW-1185">Reference proteome</keyword>
<name>A0A6G1EZ46_9ORYZ</name>
<evidence type="ECO:0000313" key="2">
    <source>
        <dbReference type="Proteomes" id="UP000479710"/>
    </source>
</evidence>
<dbReference type="Proteomes" id="UP000479710">
    <property type="component" value="Unassembled WGS sequence"/>
</dbReference>
<comment type="caution">
    <text evidence="1">The sequence shown here is derived from an EMBL/GenBank/DDBJ whole genome shotgun (WGS) entry which is preliminary data.</text>
</comment>
<accession>A0A6G1EZ46</accession>
<dbReference type="AlphaFoldDB" id="A0A6G1EZ46"/>